<proteinExistence type="predicted"/>
<dbReference type="Proteomes" id="UP000664779">
    <property type="component" value="Unassembled WGS sequence"/>
</dbReference>
<dbReference type="InterPro" id="IPR050297">
    <property type="entry name" value="LipidA_mod_glycosyltrf_83"/>
</dbReference>
<dbReference type="EMBL" id="JAFLNF010000001">
    <property type="protein sequence ID" value="MBO0343721.1"/>
    <property type="molecule type" value="Genomic_DNA"/>
</dbReference>
<dbReference type="Pfam" id="PF13231">
    <property type="entry name" value="PMT_2"/>
    <property type="match status" value="1"/>
</dbReference>
<feature type="transmembrane region" description="Helical" evidence="8">
    <location>
        <begin position="97"/>
        <end position="114"/>
    </location>
</feature>
<feature type="transmembrane region" description="Helical" evidence="8">
    <location>
        <begin position="149"/>
        <end position="167"/>
    </location>
</feature>
<evidence type="ECO:0000313" key="10">
    <source>
        <dbReference type="EMBL" id="MBO0343721.1"/>
    </source>
</evidence>
<feature type="transmembrane region" description="Helical" evidence="8">
    <location>
        <begin position="20"/>
        <end position="39"/>
    </location>
</feature>
<comment type="caution">
    <text evidence="10">The sequence shown here is derived from an EMBL/GenBank/DDBJ whole genome shotgun (WGS) entry which is preliminary data.</text>
</comment>
<evidence type="ECO:0000259" key="9">
    <source>
        <dbReference type="Pfam" id="PF13231"/>
    </source>
</evidence>
<evidence type="ECO:0000256" key="4">
    <source>
        <dbReference type="ARBA" id="ARBA00022679"/>
    </source>
</evidence>
<keyword evidence="6 8" id="KW-1133">Transmembrane helix</keyword>
<evidence type="ECO:0000256" key="7">
    <source>
        <dbReference type="ARBA" id="ARBA00023136"/>
    </source>
</evidence>
<sequence>MSRKEPANTSTAGQPFFSRLMQATPRTIMTVVLMIATLIRMPLLTRTSLWYDEAASWEQSRGTLAELIAKVAADNYPPLHNLILWLFIHLFGDSERILRLPSLLAGVLAIWLLYRLGEEIAGSATGMCAAALLAISPFHVWYSGEARMYALFCALGLAVMLALVRYLKRPDTAGFIRSAVLGGLFLCTHIYAAFGLAGAATGLAVFAILPASSSALSRKTVFKALAALAVSALLFTPWALVLFGRAETVVYDGFWIAYPSADMLRTMAREIAGNSQIFWLLVALAGIGLLLTLFRRRPSTASPATIKWLLPPLVGFTIAPVLIGYALSITLRPILFDRYLIAAFPGLLLLACLGARSLLPRGGALALIAVVLSLAAAPLDQVVLDKLKPQFREAAFVYFRESQTAVSDGRLQPLYVYNHESALALSYYLEDLTDIRTLDSLKIPRTEDPQQKIWLVASHLNKSEWQGLTSAAPDGYAETFRWQGFGWGAGGITLLRFEDLAPSAAPTHDLSVTSHPAGSNNPPD</sequence>
<keyword evidence="3" id="KW-0328">Glycosyltransferase</keyword>
<keyword evidence="2" id="KW-1003">Cell membrane</keyword>
<reference evidence="10" key="1">
    <citation type="submission" date="2021-03" db="EMBL/GenBank/DDBJ databases">
        <title>Roseibium sp. CAU 1637 isolated from Incheon.</title>
        <authorList>
            <person name="Kim W."/>
        </authorList>
    </citation>
    <scope>NUCLEOTIDE SEQUENCE</scope>
    <source>
        <strain evidence="10">CAU 1637</strain>
    </source>
</reference>
<feature type="domain" description="Glycosyltransferase RgtA/B/C/D-like" evidence="9">
    <location>
        <begin position="77"/>
        <end position="238"/>
    </location>
</feature>
<feature type="transmembrane region" description="Helical" evidence="8">
    <location>
        <begin position="277"/>
        <end position="294"/>
    </location>
</feature>
<dbReference type="GO" id="GO:0016763">
    <property type="term" value="F:pentosyltransferase activity"/>
    <property type="evidence" value="ECO:0007669"/>
    <property type="project" value="TreeGrafter"/>
</dbReference>
<keyword evidence="11" id="KW-1185">Reference proteome</keyword>
<feature type="transmembrane region" description="Helical" evidence="8">
    <location>
        <begin position="120"/>
        <end position="142"/>
    </location>
</feature>
<dbReference type="InterPro" id="IPR038731">
    <property type="entry name" value="RgtA/B/C-like"/>
</dbReference>
<keyword evidence="7 8" id="KW-0472">Membrane</keyword>
<keyword evidence="4" id="KW-0808">Transferase</keyword>
<evidence type="ECO:0000256" key="2">
    <source>
        <dbReference type="ARBA" id="ARBA00022475"/>
    </source>
</evidence>
<feature type="transmembrane region" description="Helical" evidence="8">
    <location>
        <begin position="179"/>
        <end position="209"/>
    </location>
</feature>
<organism evidence="10 11">
    <name type="scientific">Roseibium limicola</name>
    <dbReference type="NCBI Taxonomy" id="2816037"/>
    <lineage>
        <taxon>Bacteria</taxon>
        <taxon>Pseudomonadati</taxon>
        <taxon>Pseudomonadota</taxon>
        <taxon>Alphaproteobacteria</taxon>
        <taxon>Hyphomicrobiales</taxon>
        <taxon>Stappiaceae</taxon>
        <taxon>Roseibium</taxon>
    </lineage>
</organism>
<evidence type="ECO:0000313" key="11">
    <source>
        <dbReference type="Proteomes" id="UP000664779"/>
    </source>
</evidence>
<evidence type="ECO:0000256" key="8">
    <source>
        <dbReference type="SAM" id="Phobius"/>
    </source>
</evidence>
<dbReference type="RefSeq" id="WP_206937337.1">
    <property type="nucleotide sequence ID" value="NZ_JAFLNF010000001.1"/>
</dbReference>
<accession>A0A939EJD8</accession>
<dbReference type="PANTHER" id="PTHR33908:SF11">
    <property type="entry name" value="MEMBRANE PROTEIN"/>
    <property type="match status" value="1"/>
</dbReference>
<dbReference type="PANTHER" id="PTHR33908">
    <property type="entry name" value="MANNOSYLTRANSFERASE YKCB-RELATED"/>
    <property type="match status" value="1"/>
</dbReference>
<evidence type="ECO:0000256" key="1">
    <source>
        <dbReference type="ARBA" id="ARBA00004651"/>
    </source>
</evidence>
<evidence type="ECO:0000256" key="3">
    <source>
        <dbReference type="ARBA" id="ARBA00022676"/>
    </source>
</evidence>
<dbReference type="AlphaFoldDB" id="A0A939EJD8"/>
<dbReference type="GO" id="GO:0005886">
    <property type="term" value="C:plasma membrane"/>
    <property type="evidence" value="ECO:0007669"/>
    <property type="project" value="UniProtKB-SubCell"/>
</dbReference>
<evidence type="ECO:0000256" key="6">
    <source>
        <dbReference type="ARBA" id="ARBA00022989"/>
    </source>
</evidence>
<gene>
    <name evidence="10" type="ORF">J0X15_00685</name>
</gene>
<evidence type="ECO:0000256" key="5">
    <source>
        <dbReference type="ARBA" id="ARBA00022692"/>
    </source>
</evidence>
<dbReference type="GO" id="GO:0009103">
    <property type="term" value="P:lipopolysaccharide biosynthetic process"/>
    <property type="evidence" value="ECO:0007669"/>
    <property type="project" value="UniProtKB-ARBA"/>
</dbReference>
<feature type="transmembrane region" description="Helical" evidence="8">
    <location>
        <begin position="306"/>
        <end position="327"/>
    </location>
</feature>
<protein>
    <submittedName>
        <fullName evidence="10">Glycosyltransferase family 39 protein</fullName>
    </submittedName>
</protein>
<comment type="subcellular location">
    <subcellularLocation>
        <location evidence="1">Cell membrane</location>
        <topology evidence="1">Multi-pass membrane protein</topology>
    </subcellularLocation>
</comment>
<keyword evidence="5 8" id="KW-0812">Transmembrane</keyword>
<name>A0A939EJD8_9HYPH</name>
<feature type="transmembrane region" description="Helical" evidence="8">
    <location>
        <begin position="339"/>
        <end position="359"/>
    </location>
</feature>
<feature type="transmembrane region" description="Helical" evidence="8">
    <location>
        <begin position="221"/>
        <end position="243"/>
    </location>
</feature>